<evidence type="ECO:0008006" key="3">
    <source>
        <dbReference type="Google" id="ProtNLM"/>
    </source>
</evidence>
<evidence type="ECO:0000313" key="2">
    <source>
        <dbReference type="Proteomes" id="UP000627715"/>
    </source>
</evidence>
<reference evidence="1" key="2">
    <citation type="submission" date="2020-09" db="EMBL/GenBank/DDBJ databases">
        <authorList>
            <person name="Sun Q."/>
            <person name="Zhou Y."/>
        </authorList>
    </citation>
    <scope>NUCLEOTIDE SEQUENCE</scope>
    <source>
        <strain evidence="1">CGMCC 1.15425</strain>
    </source>
</reference>
<comment type="caution">
    <text evidence="1">The sequence shown here is derived from an EMBL/GenBank/DDBJ whole genome shotgun (WGS) entry which is preliminary data.</text>
</comment>
<dbReference type="OrthoDB" id="7775479at2"/>
<protein>
    <recommendedName>
        <fullName evidence="3">KTSC domain-containing protein</fullName>
    </recommendedName>
</protein>
<keyword evidence="2" id="KW-1185">Reference proteome</keyword>
<organism evidence="1 2">
    <name type="scientific">Pseudohongiella nitratireducens</name>
    <dbReference type="NCBI Taxonomy" id="1768907"/>
    <lineage>
        <taxon>Bacteria</taxon>
        <taxon>Pseudomonadati</taxon>
        <taxon>Pseudomonadota</taxon>
        <taxon>Gammaproteobacteria</taxon>
        <taxon>Pseudomonadales</taxon>
        <taxon>Pseudohongiellaceae</taxon>
        <taxon>Pseudohongiella</taxon>
    </lineage>
</organism>
<dbReference type="AlphaFoldDB" id="A0A916VK83"/>
<dbReference type="Proteomes" id="UP000627715">
    <property type="component" value="Unassembled WGS sequence"/>
</dbReference>
<dbReference type="RefSeq" id="WP_068811158.1">
    <property type="nucleotide sequence ID" value="NZ_BMIY01000011.1"/>
</dbReference>
<proteinExistence type="predicted"/>
<sequence>MIRYRDIDGDSGVAMYETGPDYIRVQFTTGAIYLYTYNSAGQQAIEHMKALAAAGEGLNAFINTKVRKKYAAKER</sequence>
<accession>A0A916VK83</accession>
<gene>
    <name evidence="1" type="ORF">GCM10011403_24940</name>
</gene>
<reference evidence="1" key="1">
    <citation type="journal article" date="2014" name="Int. J. Syst. Evol. Microbiol.">
        <title>Complete genome sequence of Corynebacterium casei LMG S-19264T (=DSM 44701T), isolated from a smear-ripened cheese.</title>
        <authorList>
            <consortium name="US DOE Joint Genome Institute (JGI-PGF)"/>
            <person name="Walter F."/>
            <person name="Albersmeier A."/>
            <person name="Kalinowski J."/>
            <person name="Ruckert C."/>
        </authorList>
    </citation>
    <scope>NUCLEOTIDE SEQUENCE</scope>
    <source>
        <strain evidence="1">CGMCC 1.15425</strain>
    </source>
</reference>
<dbReference type="EMBL" id="BMIY01000011">
    <property type="protein sequence ID" value="GFZ80828.1"/>
    <property type="molecule type" value="Genomic_DNA"/>
</dbReference>
<evidence type="ECO:0000313" key="1">
    <source>
        <dbReference type="EMBL" id="GFZ80828.1"/>
    </source>
</evidence>
<name>A0A916VK83_9GAMM</name>